<dbReference type="KEGG" id="dwd:DSCW_01900"/>
<dbReference type="EMBL" id="AP021875">
    <property type="protein sequence ID" value="BBO72773.1"/>
    <property type="molecule type" value="Genomic_DNA"/>
</dbReference>
<dbReference type="AlphaFoldDB" id="A0A5K7YXX3"/>
<evidence type="ECO:0000313" key="1">
    <source>
        <dbReference type="EMBL" id="BBO72773.1"/>
    </source>
</evidence>
<organism evidence="1 2">
    <name type="scientific">Desulfosarcina widdelii</name>
    <dbReference type="NCBI Taxonomy" id="947919"/>
    <lineage>
        <taxon>Bacteria</taxon>
        <taxon>Pseudomonadati</taxon>
        <taxon>Thermodesulfobacteriota</taxon>
        <taxon>Desulfobacteria</taxon>
        <taxon>Desulfobacterales</taxon>
        <taxon>Desulfosarcinaceae</taxon>
        <taxon>Desulfosarcina</taxon>
    </lineage>
</organism>
<dbReference type="Proteomes" id="UP000427769">
    <property type="component" value="Chromosome"/>
</dbReference>
<protein>
    <submittedName>
        <fullName evidence="1">Uncharacterized protein</fullName>
    </submittedName>
</protein>
<dbReference type="RefSeq" id="WP_155301950.1">
    <property type="nucleotide sequence ID" value="NZ_AP021875.1"/>
</dbReference>
<sequence length="51" mass="5745">MSDDPILRKLDEINEALAVIDRNLKRVLELTEGMEEQGSLRPHMLKAVGAK</sequence>
<name>A0A5K7YXX3_9BACT</name>
<proteinExistence type="predicted"/>
<reference evidence="1 2" key="1">
    <citation type="submission" date="2019-11" db="EMBL/GenBank/DDBJ databases">
        <title>Comparative genomics of hydrocarbon-degrading Desulfosarcina strains.</title>
        <authorList>
            <person name="Watanabe M."/>
            <person name="Kojima H."/>
            <person name="Fukui M."/>
        </authorList>
    </citation>
    <scope>NUCLEOTIDE SEQUENCE [LARGE SCALE GENOMIC DNA]</scope>
    <source>
        <strain evidence="1 2">PP31</strain>
    </source>
</reference>
<accession>A0A5K7YXX3</accession>
<keyword evidence="2" id="KW-1185">Reference proteome</keyword>
<evidence type="ECO:0000313" key="2">
    <source>
        <dbReference type="Proteomes" id="UP000427769"/>
    </source>
</evidence>
<gene>
    <name evidence="1" type="ORF">DSCW_01900</name>
</gene>